<feature type="transmembrane region" description="Helical" evidence="1">
    <location>
        <begin position="28"/>
        <end position="46"/>
    </location>
</feature>
<dbReference type="EMBL" id="CP072793">
    <property type="protein sequence ID" value="QTR53199.1"/>
    <property type="molecule type" value="Genomic_DNA"/>
</dbReference>
<name>A0A975F910_9GAMM</name>
<reference evidence="2" key="1">
    <citation type="submission" date="2021-04" db="EMBL/GenBank/DDBJ databases">
        <title>Genomics, taxonomy and metabolism of representatives of sulfur bacteria of the genus Thiothrix: Thiothrix fructosivorans QT, Thiothrix unzii A1T and three new species, Thiothrix subterranea sp. nov., Thiothrix litoralis sp. nov. and 'Candidatus Thiothrix anitrata' sp. nov.</title>
        <authorList>
            <person name="Ravin N.V."/>
            <person name="Smolyakov D."/>
            <person name="Rudenko T.S."/>
            <person name="Mardanov A.V."/>
            <person name="Beletsky A.V."/>
            <person name="Markov N.D."/>
            <person name="Fomenkov A.I."/>
            <person name="Roberts R.J."/>
            <person name="Karnachuk O.V."/>
            <person name="Novikov A."/>
            <person name="Grabovich M.Y."/>
        </authorList>
    </citation>
    <scope>NUCLEOTIDE SEQUENCE</scope>
    <source>
        <strain evidence="2">A1</strain>
    </source>
</reference>
<dbReference type="AlphaFoldDB" id="A0A975F910"/>
<gene>
    <name evidence="2" type="ORF">J9260_16065</name>
</gene>
<evidence type="ECO:0000313" key="3">
    <source>
        <dbReference type="Proteomes" id="UP000672009"/>
    </source>
</evidence>
<dbReference type="KEGG" id="tun:J9260_16065"/>
<dbReference type="RefSeq" id="WP_210218726.1">
    <property type="nucleotide sequence ID" value="NZ_CP072793.1"/>
</dbReference>
<proteinExistence type="predicted"/>
<protein>
    <submittedName>
        <fullName evidence="2">Uncharacterized protein</fullName>
    </submittedName>
</protein>
<keyword evidence="1" id="KW-1133">Transmembrane helix</keyword>
<organism evidence="2 3">
    <name type="scientific">Thiothrix unzii</name>
    <dbReference type="NCBI Taxonomy" id="111769"/>
    <lineage>
        <taxon>Bacteria</taxon>
        <taxon>Pseudomonadati</taxon>
        <taxon>Pseudomonadota</taxon>
        <taxon>Gammaproteobacteria</taxon>
        <taxon>Thiotrichales</taxon>
        <taxon>Thiotrichaceae</taxon>
        <taxon>Thiothrix</taxon>
    </lineage>
</organism>
<dbReference type="Proteomes" id="UP000672009">
    <property type="component" value="Chromosome"/>
</dbReference>
<feature type="transmembrane region" description="Helical" evidence="1">
    <location>
        <begin position="124"/>
        <end position="149"/>
    </location>
</feature>
<keyword evidence="3" id="KW-1185">Reference proteome</keyword>
<keyword evidence="1" id="KW-0472">Membrane</keyword>
<sequence length="150" mass="17219">MADSTDVLLKFVEQQWIEAKQAEDQRSIMTNIILVIVAAIIGFIAQKGLNNNVLFLSILLIILGLYGAIVSAKLYERHQFHISRLTSWRKKIDELNPDTKLEALKSEANISHYQRFPVIKKIKLYYLWMALHLMIAFGGVILTVIIIFFS</sequence>
<accession>A0A975F910</accession>
<evidence type="ECO:0000313" key="2">
    <source>
        <dbReference type="EMBL" id="QTR53199.1"/>
    </source>
</evidence>
<feature type="transmembrane region" description="Helical" evidence="1">
    <location>
        <begin position="52"/>
        <end position="75"/>
    </location>
</feature>
<evidence type="ECO:0000256" key="1">
    <source>
        <dbReference type="SAM" id="Phobius"/>
    </source>
</evidence>
<keyword evidence="1" id="KW-0812">Transmembrane</keyword>